<evidence type="ECO:0000313" key="2">
    <source>
        <dbReference type="Proteomes" id="UP000198660"/>
    </source>
</evidence>
<proteinExistence type="predicted"/>
<gene>
    <name evidence="1" type="ORF">SAMN05444972_1188</name>
</gene>
<name>A0A1I6ULP2_9BACL</name>
<dbReference type="EMBL" id="FPAA01000018">
    <property type="protein sequence ID" value="SFT02350.1"/>
    <property type="molecule type" value="Genomic_DNA"/>
</dbReference>
<reference evidence="2" key="1">
    <citation type="submission" date="2016-10" db="EMBL/GenBank/DDBJ databases">
        <authorList>
            <person name="Varghese N."/>
            <person name="Submissions S."/>
        </authorList>
    </citation>
    <scope>NUCLEOTIDE SEQUENCE [LARGE SCALE GENOMIC DNA]</scope>
    <source>
        <strain evidence="2">DSM 45789</strain>
    </source>
</reference>
<dbReference type="AlphaFoldDB" id="A0A1I6ULP2"/>
<accession>A0A1I6ULP2</accession>
<sequence>MYKPYRYTTSAGTRMRKVTTWTSGTTTPHARFDTRDAYSDASQDLGLAMDMATDSRYAFAVGNLITYRELDGHISMVAGVYQSNPVGDYTKGENLVTSTMKVSSKCLDIKKFVLADGEVRKIKWKLK</sequence>
<dbReference type="Proteomes" id="UP000198660">
    <property type="component" value="Unassembled WGS sequence"/>
</dbReference>
<evidence type="ECO:0000313" key="1">
    <source>
        <dbReference type="EMBL" id="SFT02350.1"/>
    </source>
</evidence>
<organism evidence="1 2">
    <name type="scientific">Marininema halotolerans</name>
    <dbReference type="NCBI Taxonomy" id="1155944"/>
    <lineage>
        <taxon>Bacteria</taxon>
        <taxon>Bacillati</taxon>
        <taxon>Bacillota</taxon>
        <taxon>Bacilli</taxon>
        <taxon>Bacillales</taxon>
        <taxon>Thermoactinomycetaceae</taxon>
        <taxon>Marininema</taxon>
    </lineage>
</organism>
<protein>
    <submittedName>
        <fullName evidence="1">Uncharacterized protein</fullName>
    </submittedName>
</protein>
<keyword evidence="2" id="KW-1185">Reference proteome</keyword>